<evidence type="ECO:0000313" key="3">
    <source>
        <dbReference type="Proteomes" id="UP001431783"/>
    </source>
</evidence>
<reference evidence="2 3" key="1">
    <citation type="submission" date="2023-03" db="EMBL/GenBank/DDBJ databases">
        <title>Genome insight into feeding habits of ladybird beetles.</title>
        <authorList>
            <person name="Li H.-S."/>
            <person name="Huang Y.-H."/>
            <person name="Pang H."/>
        </authorList>
    </citation>
    <scope>NUCLEOTIDE SEQUENCE [LARGE SCALE GENOMIC DNA]</scope>
    <source>
        <strain evidence="2">SYSU_2023b</strain>
        <tissue evidence="2">Whole body</tissue>
    </source>
</reference>
<dbReference type="AlphaFoldDB" id="A0AAW1UPC3"/>
<comment type="caution">
    <text evidence="2">The sequence shown here is derived from an EMBL/GenBank/DDBJ whole genome shotgun (WGS) entry which is preliminary data.</text>
</comment>
<name>A0AAW1UPC3_9CUCU</name>
<dbReference type="EMBL" id="JARQZJ010000094">
    <property type="protein sequence ID" value="KAK9885034.1"/>
    <property type="molecule type" value="Genomic_DNA"/>
</dbReference>
<organism evidence="2 3">
    <name type="scientific">Henosepilachna vigintioctopunctata</name>
    <dbReference type="NCBI Taxonomy" id="420089"/>
    <lineage>
        <taxon>Eukaryota</taxon>
        <taxon>Metazoa</taxon>
        <taxon>Ecdysozoa</taxon>
        <taxon>Arthropoda</taxon>
        <taxon>Hexapoda</taxon>
        <taxon>Insecta</taxon>
        <taxon>Pterygota</taxon>
        <taxon>Neoptera</taxon>
        <taxon>Endopterygota</taxon>
        <taxon>Coleoptera</taxon>
        <taxon>Polyphaga</taxon>
        <taxon>Cucujiformia</taxon>
        <taxon>Coccinelloidea</taxon>
        <taxon>Coccinellidae</taxon>
        <taxon>Epilachninae</taxon>
        <taxon>Epilachnini</taxon>
        <taxon>Henosepilachna</taxon>
    </lineage>
</organism>
<accession>A0AAW1UPC3</accession>
<proteinExistence type="predicted"/>
<protein>
    <recommendedName>
        <fullName evidence="4">Periphilin-1</fullName>
    </recommendedName>
</protein>
<feature type="compositionally biased region" description="Basic residues" evidence="1">
    <location>
        <begin position="106"/>
        <end position="120"/>
    </location>
</feature>
<gene>
    <name evidence="2" type="ORF">WA026_009259</name>
</gene>
<dbReference type="Proteomes" id="UP001431783">
    <property type="component" value="Unassembled WGS sequence"/>
</dbReference>
<evidence type="ECO:0008006" key="4">
    <source>
        <dbReference type="Google" id="ProtNLM"/>
    </source>
</evidence>
<keyword evidence="3" id="KW-1185">Reference proteome</keyword>
<feature type="region of interest" description="Disordered" evidence="1">
    <location>
        <begin position="12"/>
        <end position="120"/>
    </location>
</feature>
<evidence type="ECO:0000313" key="2">
    <source>
        <dbReference type="EMBL" id="KAK9885034.1"/>
    </source>
</evidence>
<feature type="compositionally biased region" description="Basic and acidic residues" evidence="1">
    <location>
        <begin position="82"/>
        <end position="104"/>
    </location>
</feature>
<sequence>MYRKNFVEEIISPGANLGQPQRPDYRRPPNPVREWRSGNANPAGCQEPTWDSFHSDRKYRRNRYAYGSSTSQGTSGHHRKPYGRDHKYSWRNTDYKSPLEDAHGSNRYHSRYKHGRNGMS</sequence>
<evidence type="ECO:0000256" key="1">
    <source>
        <dbReference type="SAM" id="MobiDB-lite"/>
    </source>
</evidence>